<evidence type="ECO:0000313" key="11">
    <source>
        <dbReference type="Proteomes" id="UP000316079"/>
    </source>
</evidence>
<dbReference type="OrthoDB" id="9932608at2759"/>
<name>A0A553MZY6_9TELE</name>
<dbReference type="PANTHER" id="PTHR19433:SF111">
    <property type="entry name" value="T CELL RECEPTOR ALPHA VARIABLE 4"/>
    <property type="match status" value="1"/>
</dbReference>
<dbReference type="Proteomes" id="UP000316079">
    <property type="component" value="Unassembled WGS sequence"/>
</dbReference>
<feature type="non-terminal residue" evidence="10">
    <location>
        <position position="137"/>
    </location>
</feature>
<keyword evidence="7" id="KW-0325">Glycoprotein</keyword>
<dbReference type="PROSITE" id="PS50835">
    <property type="entry name" value="IG_LIKE"/>
    <property type="match status" value="1"/>
</dbReference>
<dbReference type="GO" id="GO:0009617">
    <property type="term" value="P:response to bacterium"/>
    <property type="evidence" value="ECO:0007669"/>
    <property type="project" value="TreeGrafter"/>
</dbReference>
<keyword evidence="11" id="KW-1185">Reference proteome</keyword>
<keyword evidence="4" id="KW-0391">Immunity</keyword>
<keyword evidence="8" id="KW-0812">Transmembrane</keyword>
<dbReference type="GO" id="GO:0002376">
    <property type="term" value="P:immune system process"/>
    <property type="evidence" value="ECO:0007669"/>
    <property type="project" value="UniProtKB-KW"/>
</dbReference>
<keyword evidence="2" id="KW-1003">Cell membrane</keyword>
<keyword evidence="8" id="KW-1133">Transmembrane helix</keyword>
<dbReference type="SUPFAM" id="SSF48726">
    <property type="entry name" value="Immunoglobulin"/>
    <property type="match status" value="1"/>
</dbReference>
<evidence type="ECO:0000256" key="6">
    <source>
        <dbReference type="ARBA" id="ARBA00023157"/>
    </source>
</evidence>
<dbReference type="STRING" id="623744.A0A553MZY6"/>
<dbReference type="InterPro" id="IPR013783">
    <property type="entry name" value="Ig-like_fold"/>
</dbReference>
<keyword evidence="3" id="KW-0732">Signal</keyword>
<dbReference type="EMBL" id="SRMA01027173">
    <property type="protein sequence ID" value="TRY58732.1"/>
    <property type="molecule type" value="Genomic_DNA"/>
</dbReference>
<evidence type="ECO:0000256" key="7">
    <source>
        <dbReference type="ARBA" id="ARBA00023180"/>
    </source>
</evidence>
<dbReference type="InterPro" id="IPR007110">
    <property type="entry name" value="Ig-like_dom"/>
</dbReference>
<reference evidence="10 11" key="1">
    <citation type="journal article" date="2019" name="Sci. Data">
        <title>Hybrid genome assembly and annotation of Danionella translucida.</title>
        <authorList>
            <person name="Kadobianskyi M."/>
            <person name="Schulze L."/>
            <person name="Schuelke M."/>
            <person name="Judkewitz B."/>
        </authorList>
    </citation>
    <scope>NUCLEOTIDE SEQUENCE [LARGE SCALE GENOMIC DNA]</scope>
    <source>
        <strain evidence="10 11">Bolton</strain>
    </source>
</reference>
<sequence length="137" mass="16088">MWCSHNLDFTGKIYWFKQTDNNVPNTIVHMLYNKRIIKTKPKYHNDLIMNIFKKNTSLTINHVTTSDSGFYFCGATFFYLKFSNGTRLEIQVNEKSTEEECSGGIFFKLTLLFGCIIFTILLIWGIIMKHKQLKNNK</sequence>
<evidence type="ECO:0000313" key="10">
    <source>
        <dbReference type="EMBL" id="TRY58732.1"/>
    </source>
</evidence>
<dbReference type="InterPro" id="IPR036179">
    <property type="entry name" value="Ig-like_dom_sf"/>
</dbReference>
<keyword evidence="5 8" id="KW-0472">Membrane</keyword>
<dbReference type="InterPro" id="IPR052051">
    <property type="entry name" value="TCR_complex_component"/>
</dbReference>
<dbReference type="InterPro" id="IPR013106">
    <property type="entry name" value="Ig_V-set"/>
</dbReference>
<dbReference type="AlphaFoldDB" id="A0A553MZY6"/>
<comment type="caution">
    <text evidence="10">The sequence shown here is derived from an EMBL/GenBank/DDBJ whole genome shotgun (WGS) entry which is preliminary data.</text>
</comment>
<evidence type="ECO:0000256" key="3">
    <source>
        <dbReference type="ARBA" id="ARBA00022729"/>
    </source>
</evidence>
<dbReference type="CDD" id="cd00099">
    <property type="entry name" value="IgV"/>
    <property type="match status" value="1"/>
</dbReference>
<comment type="subcellular location">
    <subcellularLocation>
        <location evidence="1">Cell membrane</location>
    </subcellularLocation>
</comment>
<dbReference type="GO" id="GO:0005886">
    <property type="term" value="C:plasma membrane"/>
    <property type="evidence" value="ECO:0007669"/>
    <property type="project" value="UniProtKB-SubCell"/>
</dbReference>
<evidence type="ECO:0000259" key="9">
    <source>
        <dbReference type="PROSITE" id="PS50835"/>
    </source>
</evidence>
<dbReference type="PANTHER" id="PTHR19433">
    <property type="entry name" value="T-CELL RECEPTOR ALPHA CHAIN V REGION-RELATED"/>
    <property type="match status" value="1"/>
</dbReference>
<evidence type="ECO:0000256" key="2">
    <source>
        <dbReference type="ARBA" id="ARBA00022475"/>
    </source>
</evidence>
<accession>A0A553MZY6</accession>
<dbReference type="Gene3D" id="2.60.40.10">
    <property type="entry name" value="Immunoglobulins"/>
    <property type="match status" value="1"/>
</dbReference>
<gene>
    <name evidence="10" type="ORF">DNTS_001278</name>
</gene>
<evidence type="ECO:0000256" key="1">
    <source>
        <dbReference type="ARBA" id="ARBA00004236"/>
    </source>
</evidence>
<evidence type="ECO:0000256" key="4">
    <source>
        <dbReference type="ARBA" id="ARBA00022859"/>
    </source>
</evidence>
<evidence type="ECO:0000256" key="8">
    <source>
        <dbReference type="SAM" id="Phobius"/>
    </source>
</evidence>
<dbReference type="Pfam" id="PF07686">
    <property type="entry name" value="V-set"/>
    <property type="match status" value="1"/>
</dbReference>
<feature type="domain" description="Ig-like" evidence="9">
    <location>
        <begin position="1"/>
        <end position="93"/>
    </location>
</feature>
<evidence type="ECO:0000256" key="5">
    <source>
        <dbReference type="ARBA" id="ARBA00023136"/>
    </source>
</evidence>
<organism evidence="10 11">
    <name type="scientific">Danionella cerebrum</name>
    <dbReference type="NCBI Taxonomy" id="2873325"/>
    <lineage>
        <taxon>Eukaryota</taxon>
        <taxon>Metazoa</taxon>
        <taxon>Chordata</taxon>
        <taxon>Craniata</taxon>
        <taxon>Vertebrata</taxon>
        <taxon>Euteleostomi</taxon>
        <taxon>Actinopterygii</taxon>
        <taxon>Neopterygii</taxon>
        <taxon>Teleostei</taxon>
        <taxon>Ostariophysi</taxon>
        <taxon>Cypriniformes</taxon>
        <taxon>Danionidae</taxon>
        <taxon>Danioninae</taxon>
        <taxon>Danionella</taxon>
    </lineage>
</organism>
<feature type="transmembrane region" description="Helical" evidence="8">
    <location>
        <begin position="105"/>
        <end position="127"/>
    </location>
</feature>
<proteinExistence type="predicted"/>
<keyword evidence="6" id="KW-1015">Disulfide bond</keyword>
<protein>
    <recommendedName>
        <fullName evidence="9">Ig-like domain-containing protein</fullName>
    </recommendedName>
</protein>